<evidence type="ECO:0000313" key="2">
    <source>
        <dbReference type="Proteomes" id="UP000886595"/>
    </source>
</evidence>
<name>A0A8X7QEH5_BRACI</name>
<proteinExistence type="predicted"/>
<keyword evidence="2" id="KW-1185">Reference proteome</keyword>
<organism evidence="1 2">
    <name type="scientific">Brassica carinata</name>
    <name type="common">Ethiopian mustard</name>
    <name type="synonym">Abyssinian cabbage</name>
    <dbReference type="NCBI Taxonomy" id="52824"/>
    <lineage>
        <taxon>Eukaryota</taxon>
        <taxon>Viridiplantae</taxon>
        <taxon>Streptophyta</taxon>
        <taxon>Embryophyta</taxon>
        <taxon>Tracheophyta</taxon>
        <taxon>Spermatophyta</taxon>
        <taxon>Magnoliopsida</taxon>
        <taxon>eudicotyledons</taxon>
        <taxon>Gunneridae</taxon>
        <taxon>Pentapetalae</taxon>
        <taxon>rosids</taxon>
        <taxon>malvids</taxon>
        <taxon>Brassicales</taxon>
        <taxon>Brassicaceae</taxon>
        <taxon>Brassiceae</taxon>
        <taxon>Brassica</taxon>
    </lineage>
</organism>
<dbReference type="Proteomes" id="UP000886595">
    <property type="component" value="Unassembled WGS sequence"/>
</dbReference>
<reference evidence="1 2" key="1">
    <citation type="submission" date="2020-02" db="EMBL/GenBank/DDBJ databases">
        <authorList>
            <person name="Ma Q."/>
            <person name="Huang Y."/>
            <person name="Song X."/>
            <person name="Pei D."/>
        </authorList>
    </citation>
    <scope>NUCLEOTIDE SEQUENCE [LARGE SCALE GENOMIC DNA]</scope>
    <source>
        <strain evidence="1">Sxm20200214</strain>
        <tissue evidence="1">Leaf</tissue>
    </source>
</reference>
<dbReference type="AlphaFoldDB" id="A0A8X7QEH5"/>
<evidence type="ECO:0000313" key="1">
    <source>
        <dbReference type="EMBL" id="KAG2268732.1"/>
    </source>
</evidence>
<dbReference type="EMBL" id="JAAMPC010000013">
    <property type="protein sequence ID" value="KAG2268732.1"/>
    <property type="molecule type" value="Genomic_DNA"/>
</dbReference>
<protein>
    <submittedName>
        <fullName evidence="1">Uncharacterized protein</fullName>
    </submittedName>
</protein>
<accession>A0A8X7QEH5</accession>
<comment type="caution">
    <text evidence="1">The sequence shown here is derived from an EMBL/GenBank/DDBJ whole genome shotgun (WGS) entry which is preliminary data.</text>
</comment>
<gene>
    <name evidence="1" type="ORF">Bca52824_063287</name>
</gene>
<sequence length="108" mass="12495">MQCWIVATTLSEEKDNGIYSYSSFTYTIHKQSNVEFQDFGDQTSQQQRTYLVGILRQPRRLQHALFCLRGSGANFNFPDNPPVIAGRQNMSLTEIREAARFANAKRMW</sequence>